<dbReference type="GO" id="GO:0005829">
    <property type="term" value="C:cytosol"/>
    <property type="evidence" value="ECO:0007669"/>
    <property type="project" value="TreeGrafter"/>
</dbReference>
<comment type="function">
    <text evidence="5 7">Participates in transcription elongation, termination and antitermination.</text>
</comment>
<evidence type="ECO:0000313" key="11">
    <source>
        <dbReference type="EMBL" id="TSC65924.1"/>
    </source>
</evidence>
<keyword evidence="3 5" id="KW-0805">Transcription regulation</keyword>
<organism evidence="11 12">
    <name type="scientific">Candidatus Berkelbacteria bacterium Gr01-1014_85</name>
    <dbReference type="NCBI Taxonomy" id="2017150"/>
    <lineage>
        <taxon>Bacteria</taxon>
        <taxon>Candidatus Berkelbacteria</taxon>
    </lineage>
</organism>
<evidence type="ECO:0000313" key="12">
    <source>
        <dbReference type="Proteomes" id="UP000316253"/>
    </source>
</evidence>
<dbReference type="GO" id="GO:0006353">
    <property type="term" value="P:DNA-templated transcription termination"/>
    <property type="evidence" value="ECO:0007669"/>
    <property type="project" value="UniProtKB-UniRule"/>
</dbReference>
<reference evidence="11 12" key="1">
    <citation type="submission" date="2017-08" db="EMBL/GenBank/DDBJ databases">
        <title>Mechanisms for carbon and nitrogen cycling indicate functional differentiation within the Candidate Phyla Radiation.</title>
        <authorList>
            <person name="Danczak R.E."/>
            <person name="Johnston M.D."/>
            <person name="Kenah C."/>
            <person name="Slattery M."/>
            <person name="Wrighton K.C."/>
            <person name="Wilkins M.J."/>
        </authorList>
    </citation>
    <scope>NUCLEOTIDE SEQUENCE [LARGE SCALE GENOMIC DNA]</scope>
    <source>
        <strain evidence="11">Gr01-1014_85</strain>
    </source>
</reference>
<feature type="domain" description="NusG-like N-terminal" evidence="9">
    <location>
        <begin position="96"/>
        <end position="204"/>
    </location>
</feature>
<comment type="caution">
    <text evidence="11">The sequence shown here is derived from an EMBL/GenBank/DDBJ whole genome shotgun (WGS) entry which is preliminary data.</text>
</comment>
<evidence type="ECO:0000259" key="9">
    <source>
        <dbReference type="SMART" id="SM00738"/>
    </source>
</evidence>
<feature type="compositionally biased region" description="Acidic residues" evidence="8">
    <location>
        <begin position="47"/>
        <end position="62"/>
    </location>
</feature>
<evidence type="ECO:0000256" key="3">
    <source>
        <dbReference type="ARBA" id="ARBA00023015"/>
    </source>
</evidence>
<dbReference type="PANTHER" id="PTHR30265:SF2">
    <property type="entry name" value="TRANSCRIPTION TERMINATION_ANTITERMINATION PROTEIN NUSG"/>
    <property type="match status" value="1"/>
</dbReference>
<dbReference type="PROSITE" id="PS01014">
    <property type="entry name" value="NUSG"/>
    <property type="match status" value="1"/>
</dbReference>
<dbReference type="GO" id="GO:0032784">
    <property type="term" value="P:regulation of DNA-templated transcription elongation"/>
    <property type="evidence" value="ECO:0007669"/>
    <property type="project" value="InterPro"/>
</dbReference>
<dbReference type="Pfam" id="PF02357">
    <property type="entry name" value="NusG"/>
    <property type="match status" value="1"/>
</dbReference>
<name>A0A554JC68_9BACT</name>
<keyword evidence="1 5" id="KW-0806">Transcription termination</keyword>
<dbReference type="Gene3D" id="2.30.30.30">
    <property type="match status" value="1"/>
</dbReference>
<dbReference type="InterPro" id="IPR043425">
    <property type="entry name" value="NusG-like"/>
</dbReference>
<evidence type="ECO:0000256" key="7">
    <source>
        <dbReference type="RuleBase" id="RU000538"/>
    </source>
</evidence>
<dbReference type="InterPro" id="IPR006645">
    <property type="entry name" value="NGN-like_dom"/>
</dbReference>
<feature type="region of interest" description="Disordered" evidence="8">
    <location>
        <begin position="35"/>
        <end position="70"/>
    </location>
</feature>
<keyword evidence="4 5" id="KW-0804">Transcription</keyword>
<dbReference type="SMART" id="SM00739">
    <property type="entry name" value="KOW"/>
    <property type="match status" value="1"/>
</dbReference>
<evidence type="ECO:0000256" key="1">
    <source>
        <dbReference type="ARBA" id="ARBA00022472"/>
    </source>
</evidence>
<dbReference type="InterPro" id="IPR015869">
    <property type="entry name" value="Transcrpt_antiterm_NusG_bac_CS"/>
</dbReference>
<proteinExistence type="inferred from homology"/>
<evidence type="ECO:0000256" key="2">
    <source>
        <dbReference type="ARBA" id="ARBA00022814"/>
    </source>
</evidence>
<dbReference type="FunFam" id="2.30.30.30:FF:000002">
    <property type="entry name" value="Transcription termination/antitermination factor NusG"/>
    <property type="match status" value="1"/>
</dbReference>
<evidence type="ECO:0000256" key="6">
    <source>
        <dbReference type="NCBIfam" id="TIGR00922"/>
    </source>
</evidence>
<dbReference type="PANTHER" id="PTHR30265">
    <property type="entry name" value="RHO-INTERACTING TRANSCRIPTION TERMINATION FACTOR NUSG"/>
    <property type="match status" value="1"/>
</dbReference>
<protein>
    <recommendedName>
        <fullName evidence="5 6">Transcription termination/antitermination protein NusG</fullName>
    </recommendedName>
</protein>
<dbReference type="InterPro" id="IPR005824">
    <property type="entry name" value="KOW"/>
</dbReference>
<dbReference type="CDD" id="cd09891">
    <property type="entry name" value="NGN_Bact_1"/>
    <property type="match status" value="1"/>
</dbReference>
<dbReference type="InterPro" id="IPR036735">
    <property type="entry name" value="NGN_dom_sf"/>
</dbReference>
<dbReference type="InterPro" id="IPR047050">
    <property type="entry name" value="NGN"/>
</dbReference>
<dbReference type="FunFam" id="3.30.70.940:FF:000002">
    <property type="entry name" value="Transcription termination/antitermination protein NusG"/>
    <property type="match status" value="1"/>
</dbReference>
<dbReference type="AlphaFoldDB" id="A0A554JC68"/>
<dbReference type="GO" id="GO:0006354">
    <property type="term" value="P:DNA-templated transcription elongation"/>
    <property type="evidence" value="ECO:0007669"/>
    <property type="project" value="UniProtKB-UniRule"/>
</dbReference>
<dbReference type="InterPro" id="IPR008991">
    <property type="entry name" value="Translation_prot_SH3-like_sf"/>
</dbReference>
<dbReference type="SMART" id="SM00738">
    <property type="entry name" value="NGN"/>
    <property type="match status" value="1"/>
</dbReference>
<evidence type="ECO:0000256" key="4">
    <source>
        <dbReference type="ARBA" id="ARBA00023163"/>
    </source>
</evidence>
<comment type="similarity">
    <text evidence="5 7">Belongs to the NusG family.</text>
</comment>
<evidence type="ECO:0000256" key="8">
    <source>
        <dbReference type="SAM" id="MobiDB-lite"/>
    </source>
</evidence>
<evidence type="ECO:0000259" key="10">
    <source>
        <dbReference type="SMART" id="SM00739"/>
    </source>
</evidence>
<dbReference type="InterPro" id="IPR001062">
    <property type="entry name" value="Transcrpt_antiterm_NusG"/>
</dbReference>
<dbReference type="HAMAP" id="MF_00948">
    <property type="entry name" value="NusG"/>
    <property type="match status" value="1"/>
</dbReference>
<gene>
    <name evidence="5" type="primary">nusG</name>
    <name evidence="11" type="ORF">CEO22_297</name>
</gene>
<feature type="domain" description="KOW" evidence="10">
    <location>
        <begin position="214"/>
        <end position="241"/>
    </location>
</feature>
<accession>A0A554JC68</accession>
<dbReference type="NCBIfam" id="TIGR00922">
    <property type="entry name" value="nusG"/>
    <property type="match status" value="1"/>
</dbReference>
<evidence type="ECO:0000256" key="5">
    <source>
        <dbReference type="HAMAP-Rule" id="MF_00948"/>
    </source>
</evidence>
<keyword evidence="2 5" id="KW-0889">Transcription antitermination</keyword>
<sequence>MNDTDLKLDELVTSEAANQASDYPSEPLATEIVGEAEGSEATPVIDIEPELESETVSETDPEASDKVMDRPGSLLFGGQTGAEARAKMHLQKQEGRQGWYVIHTYAGYEDQVADSLRQRIESFNMQNFIFEVIVPKEKQIEIKNGKRKTVEKRIFPGYVMVSMIVTDESWYVVRNTPNVTGFIGTGVQPTMIGADEVSRIQRRMGIEEPKYKIEFKLDDLVKINDGPLKGFDGKILDIDDDKGKVRVSVSMFGRETPVTLDFLQVSKV</sequence>
<dbReference type="EMBL" id="VMFD01000022">
    <property type="protein sequence ID" value="TSC65924.1"/>
    <property type="molecule type" value="Genomic_DNA"/>
</dbReference>
<dbReference type="PRINTS" id="PR00338">
    <property type="entry name" value="NUSGTNSCPFCT"/>
</dbReference>
<dbReference type="Pfam" id="PF00467">
    <property type="entry name" value="KOW"/>
    <property type="match status" value="1"/>
</dbReference>
<dbReference type="Gene3D" id="3.30.70.940">
    <property type="entry name" value="NusG, N-terminal domain"/>
    <property type="match status" value="1"/>
</dbReference>
<dbReference type="SUPFAM" id="SSF50104">
    <property type="entry name" value="Translation proteins SH3-like domain"/>
    <property type="match status" value="1"/>
</dbReference>
<dbReference type="InterPro" id="IPR014722">
    <property type="entry name" value="Rib_uL2_dom2"/>
</dbReference>
<dbReference type="Proteomes" id="UP000316253">
    <property type="component" value="Unassembled WGS sequence"/>
</dbReference>
<dbReference type="CDD" id="cd06091">
    <property type="entry name" value="KOW_NusG"/>
    <property type="match status" value="1"/>
</dbReference>
<dbReference type="GO" id="GO:0031564">
    <property type="term" value="P:transcription antitermination"/>
    <property type="evidence" value="ECO:0007669"/>
    <property type="project" value="UniProtKB-UniRule"/>
</dbReference>
<dbReference type="SUPFAM" id="SSF82679">
    <property type="entry name" value="N-utilization substance G protein NusG, N-terminal domain"/>
    <property type="match status" value="1"/>
</dbReference>